<feature type="compositionally biased region" description="Basic and acidic residues" evidence="3">
    <location>
        <begin position="288"/>
        <end position="308"/>
    </location>
</feature>
<gene>
    <name evidence="7" type="ORF">G4P62_005657</name>
</gene>
<dbReference type="PROSITE" id="PS50002">
    <property type="entry name" value="SH3"/>
    <property type="match status" value="1"/>
</dbReference>
<dbReference type="GO" id="GO:0035556">
    <property type="term" value="P:intracellular signal transduction"/>
    <property type="evidence" value="ECO:0007669"/>
    <property type="project" value="InterPro"/>
</dbReference>
<feature type="domain" description="SH3" evidence="4">
    <location>
        <begin position="901"/>
        <end position="961"/>
    </location>
</feature>
<feature type="compositionally biased region" description="Basic and acidic residues" evidence="3">
    <location>
        <begin position="317"/>
        <end position="412"/>
    </location>
</feature>
<feature type="compositionally biased region" description="Basic and acidic residues" evidence="3">
    <location>
        <begin position="202"/>
        <end position="266"/>
    </location>
</feature>
<feature type="domain" description="DH" evidence="6">
    <location>
        <begin position="578"/>
        <end position="762"/>
    </location>
</feature>
<feature type="region of interest" description="Disordered" evidence="3">
    <location>
        <begin position="488"/>
        <end position="546"/>
    </location>
</feature>
<feature type="compositionally biased region" description="Polar residues" evidence="3">
    <location>
        <begin position="1"/>
        <end position="16"/>
    </location>
</feature>
<dbReference type="InterPro" id="IPR001452">
    <property type="entry name" value="SH3_domain"/>
</dbReference>
<dbReference type="Proteomes" id="UP000822369">
    <property type="component" value="Chromosome 3"/>
</dbReference>
<dbReference type="PANTHER" id="PTHR12845:SF2">
    <property type="entry name" value="DH DOMAIN-CONTAINING PROTEIN-RELATED"/>
    <property type="match status" value="1"/>
</dbReference>
<feature type="compositionally biased region" description="Polar residues" evidence="3">
    <location>
        <begin position="27"/>
        <end position="40"/>
    </location>
</feature>
<dbReference type="InterPro" id="IPR000219">
    <property type="entry name" value="DH_dom"/>
</dbReference>
<dbReference type="EMBL" id="JAAVVJ010000003">
    <property type="protein sequence ID" value="KAF7226910.1"/>
    <property type="molecule type" value="Genomic_DNA"/>
</dbReference>
<evidence type="ECO:0000256" key="3">
    <source>
        <dbReference type="SAM" id="MobiDB-lite"/>
    </source>
</evidence>
<evidence type="ECO:0000313" key="8">
    <source>
        <dbReference type="Proteomes" id="UP000822369"/>
    </source>
</evidence>
<dbReference type="SUPFAM" id="SSF50044">
    <property type="entry name" value="SH3-domain"/>
    <property type="match status" value="1"/>
</dbReference>
<dbReference type="Gene3D" id="2.30.29.30">
    <property type="entry name" value="Pleckstrin-homology domain (PH domain)/Phosphotyrosine-binding domain (PTB)"/>
    <property type="match status" value="1"/>
</dbReference>
<dbReference type="PROSITE" id="PS50010">
    <property type="entry name" value="DH_2"/>
    <property type="match status" value="1"/>
</dbReference>
<keyword evidence="1 2" id="KW-0728">SH3 domain</keyword>
<dbReference type="Pfam" id="PF00169">
    <property type="entry name" value="PH"/>
    <property type="match status" value="1"/>
</dbReference>
<dbReference type="AlphaFoldDB" id="A0A9D2YUA5"/>
<name>A0A9D2YUA5_NOTFU</name>
<dbReference type="GO" id="GO:0005634">
    <property type="term" value="C:nucleus"/>
    <property type="evidence" value="ECO:0007669"/>
    <property type="project" value="TreeGrafter"/>
</dbReference>
<evidence type="ECO:0000256" key="1">
    <source>
        <dbReference type="ARBA" id="ARBA00022443"/>
    </source>
</evidence>
<feature type="domain" description="PH" evidence="5">
    <location>
        <begin position="794"/>
        <end position="894"/>
    </location>
</feature>
<dbReference type="Gene3D" id="2.30.30.40">
    <property type="entry name" value="SH3 Domains"/>
    <property type="match status" value="1"/>
</dbReference>
<dbReference type="InterPro" id="IPR047271">
    <property type="entry name" value="Ephexin-like"/>
</dbReference>
<feature type="region of interest" description="Disordered" evidence="3">
    <location>
        <begin position="1"/>
        <end position="40"/>
    </location>
</feature>
<dbReference type="InterPro" id="IPR035899">
    <property type="entry name" value="DBL_dom_sf"/>
</dbReference>
<dbReference type="Pfam" id="PF00621">
    <property type="entry name" value="RhoGEF"/>
    <property type="match status" value="1"/>
</dbReference>
<feature type="region of interest" description="Disordered" evidence="3">
    <location>
        <begin position="53"/>
        <end position="437"/>
    </location>
</feature>
<evidence type="ECO:0000259" key="6">
    <source>
        <dbReference type="PROSITE" id="PS50010"/>
    </source>
</evidence>
<accession>A0A9D2YUA5</accession>
<dbReference type="PROSITE" id="PS50003">
    <property type="entry name" value="PH_DOMAIN"/>
    <property type="match status" value="1"/>
</dbReference>
<dbReference type="SUPFAM" id="SSF50729">
    <property type="entry name" value="PH domain-like"/>
    <property type="match status" value="1"/>
</dbReference>
<dbReference type="InterPro" id="IPR011993">
    <property type="entry name" value="PH-like_dom_sf"/>
</dbReference>
<dbReference type="InterPro" id="IPR001331">
    <property type="entry name" value="GDS_CDC24_CS"/>
</dbReference>
<evidence type="ECO:0000259" key="4">
    <source>
        <dbReference type="PROSITE" id="PS50002"/>
    </source>
</evidence>
<dbReference type="Gene3D" id="1.20.900.10">
    <property type="entry name" value="Dbl homology (DH) domain"/>
    <property type="match status" value="1"/>
</dbReference>
<evidence type="ECO:0000259" key="5">
    <source>
        <dbReference type="PROSITE" id="PS50003"/>
    </source>
</evidence>
<feature type="compositionally biased region" description="Pro residues" evidence="3">
    <location>
        <begin position="495"/>
        <end position="510"/>
    </location>
</feature>
<dbReference type="CDD" id="cd00160">
    <property type="entry name" value="RhoGEF"/>
    <property type="match status" value="1"/>
</dbReference>
<sequence length="982" mass="114648">MSTQGMKCQTLSNSLLKQEGESRSSRDTPSGSTNYNAKGSKWAISTNFETLCNLTAGSSGKSSRDPSPRREMTTSLEQDKDKYDKSRRREMKNEKMGSKGGYNDTEPRRHVESERISDSRLRDAEWVVRERKPEYDASKQDMKKKRKKGDTFPRIKNGDRDPDPRVMPPEMEKERRHGHRPKREETQFWEEKIDKHKIRMRRKEDGKSPGRRPTEDERAQKRELYKMSGVEFRDTTRETIDRQDMRDRVAARRREDMRLDLDERNARMNSQQRTEREMYGRTQGRTVAKSEGDIDERRDKMRDRRGEEGDYMSKMQHNRDRDRHSGRGTEAERPRRKEEATFDRCTETDRRIARQVDKERERQMETRKDFSGYRREDDQIRRERRAREMLERREHATAERRNRSTSDPDPRVPPRVQSNRELTSSKDDNDDHSKSWGGMELRNVLDEIKKSQKSHGFFKDTQLYQQYIDTTQEFEILRSRSDVLSTFEDASLSPAPSPPPSRRPLPPLPSQPHLHSLSHTGSVTSAKNLPLPELPNTERRPSSPRLSISLSQSSLLWRELEDVRYSPDLELLTEDQRRLQEVRFEVVTSEASYCRSLDIVVDHFVKSKQLGQLLTTQDKNWLFSRLADVRTISRRFLSMLEQRMESDIMRFTVCDIIAEHCPRFRCVYVPYLTNQSYQDATYQKLMNGNPGFKQVVETLEKSQVCERLPLRSFLVLPFQRITRIKLLVQNIVKRTTPGTEEATHAIRALKLLEKMIRESNESISQMKNLESLVALNSKVNFECKTLPLVSQSRRLVREGAITKLSNSLKEPEKSIYLHLFNDYLLFSVPKEGGRFTVINHYPVTELCAEDCPVKLDTLQKNLFRLRTKQNLLLLRADSASDKLRWISAISPPQPIELSSVQDCAQMQCIRAYVAQQPDELSLEKADVILVHQDCDNWVEGTKLSDLHRGWMPKSHLEAIVNPKVRKRNLSDALKVTNATATA</sequence>
<dbReference type="SUPFAM" id="SSF48065">
    <property type="entry name" value="DBL homology domain (DH-domain)"/>
    <property type="match status" value="1"/>
</dbReference>
<dbReference type="GO" id="GO:0005737">
    <property type="term" value="C:cytoplasm"/>
    <property type="evidence" value="ECO:0007669"/>
    <property type="project" value="TreeGrafter"/>
</dbReference>
<feature type="compositionally biased region" description="Basic and acidic residues" evidence="3">
    <location>
        <begin position="423"/>
        <end position="434"/>
    </location>
</feature>
<protein>
    <submittedName>
        <fullName evidence="7">Transcript variant X4</fullName>
    </submittedName>
</protein>
<dbReference type="PANTHER" id="PTHR12845">
    <property type="entry name" value="GUANINE NUCLEOTIDE EXCHANGE FACTOR"/>
    <property type="match status" value="1"/>
</dbReference>
<dbReference type="PROSITE" id="PS00741">
    <property type="entry name" value="DH_1"/>
    <property type="match status" value="1"/>
</dbReference>
<evidence type="ECO:0000256" key="2">
    <source>
        <dbReference type="PROSITE-ProRule" id="PRU00192"/>
    </source>
</evidence>
<comment type="caution">
    <text evidence="7">The sequence shown here is derived from an EMBL/GenBank/DDBJ whole genome shotgun (WGS) entry which is preliminary data.</text>
</comment>
<dbReference type="GO" id="GO:0005085">
    <property type="term" value="F:guanyl-nucleotide exchange factor activity"/>
    <property type="evidence" value="ECO:0007669"/>
    <property type="project" value="InterPro"/>
</dbReference>
<feature type="compositionally biased region" description="Basic and acidic residues" evidence="3">
    <location>
        <begin position="149"/>
        <end position="175"/>
    </location>
</feature>
<dbReference type="InterPro" id="IPR036028">
    <property type="entry name" value="SH3-like_dom_sf"/>
</dbReference>
<evidence type="ECO:0000313" key="7">
    <source>
        <dbReference type="EMBL" id="KAF7226910.1"/>
    </source>
</evidence>
<proteinExistence type="predicted"/>
<organism evidence="7 8">
    <name type="scientific">Nothobranchius furzeri</name>
    <name type="common">Turquoise killifish</name>
    <dbReference type="NCBI Taxonomy" id="105023"/>
    <lineage>
        <taxon>Eukaryota</taxon>
        <taxon>Metazoa</taxon>
        <taxon>Chordata</taxon>
        <taxon>Craniata</taxon>
        <taxon>Vertebrata</taxon>
        <taxon>Euteleostomi</taxon>
        <taxon>Actinopterygii</taxon>
        <taxon>Neopterygii</taxon>
        <taxon>Teleostei</taxon>
        <taxon>Neoteleostei</taxon>
        <taxon>Acanthomorphata</taxon>
        <taxon>Ovalentaria</taxon>
        <taxon>Atherinomorphae</taxon>
        <taxon>Cyprinodontiformes</taxon>
        <taxon>Nothobranchiidae</taxon>
        <taxon>Nothobranchius</taxon>
    </lineage>
</organism>
<reference evidence="7" key="1">
    <citation type="submission" date="2020-03" db="EMBL/GenBank/DDBJ databases">
        <title>Intra-Species Differences in Population Size shape Life History and Genome Evolution.</title>
        <authorList>
            <person name="Willemsen D."/>
            <person name="Cui R."/>
            <person name="Valenzano D.R."/>
        </authorList>
    </citation>
    <scope>NUCLEOTIDE SEQUENCE</scope>
    <source>
        <strain evidence="7">GRZ</strain>
        <tissue evidence="7">Whole</tissue>
    </source>
</reference>
<feature type="compositionally biased region" description="Basic and acidic residues" evidence="3">
    <location>
        <begin position="105"/>
        <end position="141"/>
    </location>
</feature>
<dbReference type="Pfam" id="PF00018">
    <property type="entry name" value="SH3_1"/>
    <property type="match status" value="1"/>
</dbReference>
<dbReference type="SMART" id="SM00325">
    <property type="entry name" value="RhoGEF"/>
    <property type="match status" value="1"/>
</dbReference>
<dbReference type="SMART" id="SM00326">
    <property type="entry name" value="SH3"/>
    <property type="match status" value="1"/>
</dbReference>
<feature type="compositionally biased region" description="Basic and acidic residues" evidence="3">
    <location>
        <begin position="182"/>
        <end position="194"/>
    </location>
</feature>
<feature type="compositionally biased region" description="Basic and acidic residues" evidence="3">
    <location>
        <begin position="62"/>
        <end position="84"/>
    </location>
</feature>
<dbReference type="SMART" id="SM00233">
    <property type="entry name" value="PH"/>
    <property type="match status" value="1"/>
</dbReference>
<dbReference type="InterPro" id="IPR001849">
    <property type="entry name" value="PH_domain"/>
</dbReference>